<evidence type="ECO:0000256" key="4">
    <source>
        <dbReference type="ARBA" id="ARBA00012388"/>
    </source>
</evidence>
<dbReference type="Gene3D" id="1.10.1410.10">
    <property type="match status" value="2"/>
</dbReference>
<organism evidence="11 12">
    <name type="scientific">Neofusicoccum ribis</name>
    <dbReference type="NCBI Taxonomy" id="45134"/>
    <lineage>
        <taxon>Eukaryota</taxon>
        <taxon>Fungi</taxon>
        <taxon>Dikarya</taxon>
        <taxon>Ascomycota</taxon>
        <taxon>Pezizomycotina</taxon>
        <taxon>Dothideomycetes</taxon>
        <taxon>Dothideomycetes incertae sedis</taxon>
        <taxon>Botryosphaeriales</taxon>
        <taxon>Botryosphaeriaceae</taxon>
        <taxon>Neofusicoccum</taxon>
    </lineage>
</organism>
<evidence type="ECO:0000259" key="9">
    <source>
        <dbReference type="Pfam" id="PF03828"/>
    </source>
</evidence>
<feature type="domain" description="Poly(A) RNA polymerase mitochondrial-like central palm" evidence="10">
    <location>
        <begin position="178"/>
        <end position="225"/>
    </location>
</feature>
<dbReference type="SUPFAM" id="SSF81301">
    <property type="entry name" value="Nucleotidyltransferase"/>
    <property type="match status" value="1"/>
</dbReference>
<evidence type="ECO:0000256" key="6">
    <source>
        <dbReference type="ARBA" id="ARBA00022723"/>
    </source>
</evidence>
<feature type="compositionally biased region" description="Polar residues" evidence="8">
    <location>
        <begin position="833"/>
        <end position="848"/>
    </location>
</feature>
<keyword evidence="7" id="KW-0460">Magnesium</keyword>
<dbReference type="InterPro" id="IPR043519">
    <property type="entry name" value="NT_sf"/>
</dbReference>
<dbReference type="EMBL" id="JAJVDC020000001">
    <property type="protein sequence ID" value="KAL1638370.1"/>
    <property type="molecule type" value="Genomic_DNA"/>
</dbReference>
<feature type="region of interest" description="Disordered" evidence="8">
    <location>
        <begin position="666"/>
        <end position="714"/>
    </location>
</feature>
<feature type="compositionally biased region" description="Basic and acidic residues" evidence="8">
    <location>
        <begin position="1029"/>
        <end position="1041"/>
    </location>
</feature>
<feature type="compositionally biased region" description="Polar residues" evidence="8">
    <location>
        <begin position="778"/>
        <end position="793"/>
    </location>
</feature>
<evidence type="ECO:0000313" key="12">
    <source>
        <dbReference type="Proteomes" id="UP001521116"/>
    </source>
</evidence>
<feature type="compositionally biased region" description="Low complexity" evidence="8">
    <location>
        <begin position="676"/>
        <end position="691"/>
    </location>
</feature>
<feature type="region of interest" description="Disordered" evidence="8">
    <location>
        <begin position="537"/>
        <end position="620"/>
    </location>
</feature>
<feature type="region of interest" description="Disordered" evidence="8">
    <location>
        <begin position="750"/>
        <end position="866"/>
    </location>
</feature>
<dbReference type="PANTHER" id="PTHR12271">
    <property type="entry name" value="POLY A POLYMERASE CID PAP -RELATED"/>
    <property type="match status" value="1"/>
</dbReference>
<comment type="similarity">
    <text evidence="3">Belongs to the DNA polymerase type-B-like family.</text>
</comment>
<feature type="region of interest" description="Disordered" evidence="8">
    <location>
        <begin position="1"/>
        <end position="69"/>
    </location>
</feature>
<feature type="domain" description="PAP-associated" evidence="9">
    <location>
        <begin position="314"/>
        <end position="374"/>
    </location>
</feature>
<evidence type="ECO:0000256" key="1">
    <source>
        <dbReference type="ARBA" id="ARBA00001936"/>
    </source>
</evidence>
<evidence type="ECO:0000256" key="3">
    <source>
        <dbReference type="ARBA" id="ARBA00008593"/>
    </source>
</evidence>
<feature type="region of interest" description="Disordered" evidence="8">
    <location>
        <begin position="926"/>
        <end position="1091"/>
    </location>
</feature>
<feature type="compositionally biased region" description="Polar residues" evidence="8">
    <location>
        <begin position="594"/>
        <end position="608"/>
    </location>
</feature>
<dbReference type="Pfam" id="PF22600">
    <property type="entry name" value="MTPAP-like_central"/>
    <property type="match status" value="2"/>
</dbReference>
<keyword evidence="6" id="KW-0479">Metal-binding</keyword>
<dbReference type="InterPro" id="IPR054708">
    <property type="entry name" value="MTPAP-like_central"/>
</dbReference>
<feature type="compositionally biased region" description="Polar residues" evidence="8">
    <location>
        <begin position="699"/>
        <end position="709"/>
    </location>
</feature>
<feature type="domain" description="Poly(A) RNA polymerase mitochondrial-like central palm" evidence="10">
    <location>
        <begin position="117"/>
        <end position="176"/>
    </location>
</feature>
<proteinExistence type="inferred from homology"/>
<feature type="compositionally biased region" description="Polar residues" evidence="8">
    <location>
        <begin position="547"/>
        <end position="565"/>
    </location>
</feature>
<dbReference type="InterPro" id="IPR002058">
    <property type="entry name" value="PAP_assoc"/>
</dbReference>
<feature type="region of interest" description="Disordered" evidence="8">
    <location>
        <begin position="418"/>
        <end position="471"/>
    </location>
</feature>
<dbReference type="EC" id="2.7.7.19" evidence="4"/>
<keyword evidence="5" id="KW-0808">Transferase</keyword>
<evidence type="ECO:0000256" key="2">
    <source>
        <dbReference type="ARBA" id="ARBA00001946"/>
    </source>
</evidence>
<protein>
    <recommendedName>
        <fullName evidence="4">polynucleotide adenylyltransferase</fullName>
        <ecNumber evidence="4">2.7.7.19</ecNumber>
    </recommendedName>
</protein>
<feature type="compositionally biased region" description="Low complexity" evidence="8">
    <location>
        <begin position="537"/>
        <end position="546"/>
    </location>
</feature>
<evidence type="ECO:0000256" key="7">
    <source>
        <dbReference type="ARBA" id="ARBA00022842"/>
    </source>
</evidence>
<accession>A0ABR3TFU7</accession>
<feature type="compositionally biased region" description="Polar residues" evidence="8">
    <location>
        <begin position="21"/>
        <end position="32"/>
    </location>
</feature>
<name>A0ABR3TFU7_9PEZI</name>
<feature type="compositionally biased region" description="Polar residues" evidence="8">
    <location>
        <begin position="952"/>
        <end position="963"/>
    </location>
</feature>
<dbReference type="Pfam" id="PF03828">
    <property type="entry name" value="PAP_assoc"/>
    <property type="match status" value="1"/>
</dbReference>
<dbReference type="PANTHER" id="PTHR12271:SF113">
    <property type="entry name" value="POLY(A) RNA POLYMERASE CID11"/>
    <property type="match status" value="1"/>
</dbReference>
<dbReference type="Gene3D" id="3.30.460.10">
    <property type="entry name" value="Beta Polymerase, domain 2"/>
    <property type="match status" value="1"/>
</dbReference>
<feature type="compositionally biased region" description="Polar residues" evidence="8">
    <location>
        <begin position="55"/>
        <end position="67"/>
    </location>
</feature>
<reference evidence="11 12" key="1">
    <citation type="submission" date="2024-02" db="EMBL/GenBank/DDBJ databases">
        <title>De novo assembly and annotation of 12 fungi associated with fruit tree decline syndrome in Ontario, Canada.</title>
        <authorList>
            <person name="Sulman M."/>
            <person name="Ellouze W."/>
            <person name="Ilyukhin E."/>
        </authorList>
    </citation>
    <scope>NUCLEOTIDE SEQUENCE [LARGE SCALE GENOMIC DNA]</scope>
    <source>
        <strain evidence="11 12">M1-105</strain>
    </source>
</reference>
<gene>
    <name evidence="11" type="ORF">SLS56_000178</name>
</gene>
<feature type="compositionally biased region" description="Low complexity" evidence="8">
    <location>
        <begin position="609"/>
        <end position="619"/>
    </location>
</feature>
<evidence type="ECO:0000313" key="11">
    <source>
        <dbReference type="EMBL" id="KAL1638370.1"/>
    </source>
</evidence>
<feature type="compositionally biased region" description="Low complexity" evidence="8">
    <location>
        <begin position="751"/>
        <end position="771"/>
    </location>
</feature>
<comment type="caution">
    <text evidence="11">The sequence shown here is derived from an EMBL/GenBank/DDBJ whole genome shotgun (WGS) entry which is preliminary data.</text>
</comment>
<keyword evidence="12" id="KW-1185">Reference proteome</keyword>
<comment type="cofactor">
    <cofactor evidence="1">
        <name>Mn(2+)</name>
        <dbReference type="ChEBI" id="CHEBI:29035"/>
    </cofactor>
</comment>
<evidence type="ECO:0000259" key="10">
    <source>
        <dbReference type="Pfam" id="PF22600"/>
    </source>
</evidence>
<dbReference type="SUPFAM" id="SSF81631">
    <property type="entry name" value="PAP/OAS1 substrate-binding domain"/>
    <property type="match status" value="1"/>
</dbReference>
<dbReference type="Proteomes" id="UP001521116">
    <property type="component" value="Unassembled WGS sequence"/>
</dbReference>
<sequence>MSSRGLEGVKHALPARPPMTSHHSNSVPSTPHQHARDIAFRSRTPSPNGALGNHSPRSVSSEANGTLPSLRKQPYKCKYETHIAFGKRRMGYDNADMLETAPVPPKASLNPDEEEKLSGDMRELYDRLLPSEESQKRRKLLVEKLERILHAEWPKNEFKVHVFGSSGNMLCTAESDDGMSKVVCVASAKVPIVKVWDPELELACDMNVNNTLALENTRMIKTYVQIDDRVRPLTMIVKYWTKQRILNDAAMGGTLSSYTWICMVLNFLQTRDPPVLPSLHQMPFEKHPTETGEESTFFDDLDKVRGFGAPNKESLGQLLFQFFRLYGHGFDYGRDVVSVRNGRFLTRKEKGWEVDSGNKEGRFRLCVEEPFNVSRNLGNSADDYAFRGIHLEVRQAFDLLADRGQLEKVCEQFVYPKEERPTFQKPPPAPKPTLTHSTSPSRRGGRGNGNRGGRNHYNQRNNQADRSRSSSAANYANGLPFLSPPLAGAGPDYFAATTGASLHEQLFKQYQMLEMQQHSLKAQLFAQAQARAAQQQALAQAHAQARNGSSHGSPPKTQYVTTQPMSRDPNEPPATAPLMPHYLYPYPNGFEQPQPMSQSHSQDGVRTNPSSPSLPLSIPSERRGVHRATVAEGQANSAVRSHSQPARADQNALLLQGYPPIPSYPPNLMSYPIARSSQEPPTSQQQPVDVPQHPPQGLTVIQQPAQNGSPKEYLGYFLNESPQQFRSHLQDYSVQQIPSFQELAQRRMRVSPDLAPPQQQAQQHASRSPSPLGRGHNKSYSTGVRATPTSSAPFQAPEKSTPPPAPMETGPVIVNGSYRAPQAREQRSLAESVDSNGFTDRDSVSSMAGSARPDEPFPMEMPEKQQQQQLYANELLRRHFASSEPEGPNGMEMYGTTSQMAAPSYGSAGPNVTNSFAVNGENDYSTAAAKSQNVPPWRVKPVTNGISHLDTSRASAAPSQTIKSAALPLLSPVQETRTPSPTASRGALSAGLQPPNGTLSIGGGLSEKENQSAQPRSIGAQNVKPPLQSKKESLTPHEKPGNKGSGGGNPTSNGGWQKSGGGKKGGRKRVKSNASKNGEPLPANEADRKGG</sequence>
<evidence type="ECO:0000256" key="5">
    <source>
        <dbReference type="ARBA" id="ARBA00022679"/>
    </source>
</evidence>
<dbReference type="CDD" id="cd05402">
    <property type="entry name" value="NT_PAP_TUTase"/>
    <property type="match status" value="1"/>
</dbReference>
<evidence type="ECO:0000256" key="8">
    <source>
        <dbReference type="SAM" id="MobiDB-lite"/>
    </source>
</evidence>
<feature type="compositionally biased region" description="Polar residues" evidence="8">
    <location>
        <begin position="973"/>
        <end position="983"/>
    </location>
</feature>
<comment type="cofactor">
    <cofactor evidence="2">
        <name>Mg(2+)</name>
        <dbReference type="ChEBI" id="CHEBI:18420"/>
    </cofactor>
</comment>